<dbReference type="Proteomes" id="UP001190700">
    <property type="component" value="Unassembled WGS sequence"/>
</dbReference>
<evidence type="ECO:0000313" key="3">
    <source>
        <dbReference type="Proteomes" id="UP001190700"/>
    </source>
</evidence>
<organism evidence="2 3">
    <name type="scientific">Cymbomonas tetramitiformis</name>
    <dbReference type="NCBI Taxonomy" id="36881"/>
    <lineage>
        <taxon>Eukaryota</taxon>
        <taxon>Viridiplantae</taxon>
        <taxon>Chlorophyta</taxon>
        <taxon>Pyramimonadophyceae</taxon>
        <taxon>Pyramimonadales</taxon>
        <taxon>Pyramimonadaceae</taxon>
        <taxon>Cymbomonas</taxon>
    </lineage>
</organism>
<sequence>MFRISASRLRGGRVAGPPCTVNGCVALVERKQQSNQFFVGKSENRKYRQADVKVRSDIVMRREQAEAEEEKKHQELLRDQDFYNEEDVDEAEIMDTNGVALELDLITTDLKESWALKMLKQDIRFVKRRQQAKAKSYATRIPDDELHEEDELTRNLHRMMMLVVRQQRVMVNHQKTIQEVTDQLQKAEKVEKRNKFKRNHKRDPRPSLQMLQTRPEEPHSEDELGEYEAEQQDIRMVAMSECGTENSSWMGMFFGGQNDGQAYDESGQLELLEGQPGNHKTRHSKRARAPSIDALGLRKTILTADVHMDVHKRVEEVHRDTHRDVASISERRVTSTSARDEHLSPVGLWESIDKRQH</sequence>
<gene>
    <name evidence="2" type="ORF">CYMTET_54186</name>
</gene>
<evidence type="ECO:0000256" key="1">
    <source>
        <dbReference type="SAM" id="MobiDB-lite"/>
    </source>
</evidence>
<feature type="compositionally biased region" description="Basic residues" evidence="1">
    <location>
        <begin position="194"/>
        <end position="203"/>
    </location>
</feature>
<dbReference type="AlphaFoldDB" id="A0AAE0BGX2"/>
<keyword evidence="3" id="KW-1185">Reference proteome</keyword>
<feature type="region of interest" description="Disordered" evidence="1">
    <location>
        <begin position="329"/>
        <end position="357"/>
    </location>
</feature>
<name>A0AAE0BGX2_9CHLO</name>
<accession>A0AAE0BGX2</accession>
<feature type="region of interest" description="Disordered" evidence="1">
    <location>
        <begin position="182"/>
        <end position="226"/>
    </location>
</feature>
<evidence type="ECO:0000313" key="2">
    <source>
        <dbReference type="EMBL" id="KAK3235625.1"/>
    </source>
</evidence>
<feature type="compositionally biased region" description="Basic and acidic residues" evidence="1">
    <location>
        <begin position="329"/>
        <end position="343"/>
    </location>
</feature>
<reference evidence="2 3" key="1">
    <citation type="journal article" date="2015" name="Genome Biol. Evol.">
        <title>Comparative Genomics of a Bacterivorous Green Alga Reveals Evolutionary Causalities and Consequences of Phago-Mixotrophic Mode of Nutrition.</title>
        <authorList>
            <person name="Burns J.A."/>
            <person name="Paasch A."/>
            <person name="Narechania A."/>
            <person name="Kim E."/>
        </authorList>
    </citation>
    <scope>NUCLEOTIDE SEQUENCE [LARGE SCALE GENOMIC DNA]</scope>
    <source>
        <strain evidence="2 3">PLY_AMNH</strain>
    </source>
</reference>
<protein>
    <submittedName>
        <fullName evidence="2">Uncharacterized protein</fullName>
    </submittedName>
</protein>
<comment type="caution">
    <text evidence="2">The sequence shown here is derived from an EMBL/GenBank/DDBJ whole genome shotgun (WGS) entry which is preliminary data.</text>
</comment>
<proteinExistence type="predicted"/>
<dbReference type="EMBL" id="LGRX02035260">
    <property type="protein sequence ID" value="KAK3235625.1"/>
    <property type="molecule type" value="Genomic_DNA"/>
</dbReference>